<dbReference type="Pfam" id="PF02620">
    <property type="entry name" value="YceD"/>
    <property type="match status" value="1"/>
</dbReference>
<gene>
    <name evidence="2" type="ORF">QWZ12_16220</name>
</gene>
<evidence type="ECO:0000313" key="3">
    <source>
        <dbReference type="Proteomes" id="UP001224644"/>
    </source>
</evidence>
<feature type="region of interest" description="Disordered" evidence="1">
    <location>
        <begin position="142"/>
        <end position="175"/>
    </location>
</feature>
<reference evidence="3" key="1">
    <citation type="journal article" date="2019" name="Int. J. Syst. Evol. Microbiol.">
        <title>The Global Catalogue of Microorganisms (GCM) 10K type strain sequencing project: providing services to taxonomists for standard genome sequencing and annotation.</title>
        <authorList>
            <consortium name="The Broad Institute Genomics Platform"/>
            <consortium name="The Broad Institute Genome Sequencing Center for Infectious Disease"/>
            <person name="Wu L."/>
            <person name="Ma J."/>
        </authorList>
    </citation>
    <scope>NUCLEOTIDE SEQUENCE [LARGE SCALE GENOMIC DNA]</scope>
    <source>
        <strain evidence="3">CECT 7069</strain>
    </source>
</reference>
<comment type="caution">
    <text evidence="2">The sequence shown here is derived from an EMBL/GenBank/DDBJ whole genome shotgun (WGS) entry which is preliminary data.</text>
</comment>
<dbReference type="Proteomes" id="UP001224644">
    <property type="component" value="Unassembled WGS sequence"/>
</dbReference>
<accession>A0ABT8BKS6</accession>
<proteinExistence type="predicted"/>
<dbReference type="InterPro" id="IPR003772">
    <property type="entry name" value="YceD"/>
</dbReference>
<evidence type="ECO:0000256" key="1">
    <source>
        <dbReference type="SAM" id="MobiDB-lite"/>
    </source>
</evidence>
<organism evidence="2 3">
    <name type="scientific">Methylobacterium adhaesivum</name>
    <dbReference type="NCBI Taxonomy" id="333297"/>
    <lineage>
        <taxon>Bacteria</taxon>
        <taxon>Pseudomonadati</taxon>
        <taxon>Pseudomonadota</taxon>
        <taxon>Alphaproteobacteria</taxon>
        <taxon>Hyphomicrobiales</taxon>
        <taxon>Methylobacteriaceae</taxon>
        <taxon>Methylobacterium</taxon>
    </lineage>
</organism>
<protein>
    <submittedName>
        <fullName evidence="2">DUF177 domain-containing protein</fullName>
    </submittedName>
</protein>
<evidence type="ECO:0000313" key="2">
    <source>
        <dbReference type="EMBL" id="MDN3592145.1"/>
    </source>
</evidence>
<name>A0ABT8BKS6_9HYPH</name>
<sequence>MTRDQAVGPLTRSIRVDRMARAQGDFIVTATPEECAALAADFGIPAIRDLVGRFRVGGTLENLKVTGTVEAVVTQICTVSLDPFEASVSEPVEVTFTDGEIPTGHDAEDVEVPDPIVNGRVDFGTLTAEFLAMGLDPYPRKPGVTFDLAEPDPEDAPLAGLRALQGDRAPQGNKD</sequence>
<dbReference type="EMBL" id="JAUFPX010000015">
    <property type="protein sequence ID" value="MDN3592145.1"/>
    <property type="molecule type" value="Genomic_DNA"/>
</dbReference>
<dbReference type="RefSeq" id="WP_238226275.1">
    <property type="nucleotide sequence ID" value="NZ_BPQD01000016.1"/>
</dbReference>
<keyword evidence="3" id="KW-1185">Reference proteome</keyword>